<protein>
    <submittedName>
        <fullName evidence="3">NAD(P)H-dependent oxidoreductase</fullName>
    </submittedName>
</protein>
<dbReference type="SUPFAM" id="SSF52218">
    <property type="entry name" value="Flavoproteins"/>
    <property type="match status" value="1"/>
</dbReference>
<dbReference type="Pfam" id="PF12682">
    <property type="entry name" value="Flavodoxin_4"/>
    <property type="match status" value="1"/>
</dbReference>
<evidence type="ECO:0000259" key="2">
    <source>
        <dbReference type="Pfam" id="PF12682"/>
    </source>
</evidence>
<comment type="caution">
    <text evidence="3">The sequence shown here is derived from an EMBL/GenBank/DDBJ whole genome shotgun (WGS) entry which is preliminary data.</text>
</comment>
<dbReference type="Gene3D" id="3.40.50.360">
    <property type="match status" value="1"/>
</dbReference>
<accession>A0A9D2NR72</accession>
<dbReference type="Proteomes" id="UP000823896">
    <property type="component" value="Unassembled WGS sequence"/>
</dbReference>
<dbReference type="PANTHER" id="PTHR39201">
    <property type="entry name" value="EXPORTED PROTEIN-RELATED"/>
    <property type="match status" value="1"/>
</dbReference>
<feature type="domain" description="Flavodoxin-like" evidence="2">
    <location>
        <begin position="69"/>
        <end position="211"/>
    </location>
</feature>
<dbReference type="PANTHER" id="PTHR39201:SF1">
    <property type="entry name" value="FLAVODOXIN-LIKE DOMAIN-CONTAINING PROTEIN"/>
    <property type="match status" value="1"/>
</dbReference>
<reference evidence="3" key="2">
    <citation type="submission" date="2021-04" db="EMBL/GenBank/DDBJ databases">
        <authorList>
            <person name="Gilroy R."/>
        </authorList>
    </citation>
    <scope>NUCLEOTIDE SEQUENCE</scope>
    <source>
        <strain evidence="3">CHK187-11901</strain>
    </source>
</reference>
<sequence length="219" mass="23476">MGALSACSDTAAQPDDAQPQEPAETEAVPAENEDIHVLVAYFTYAENADLPEDVDASTSASIQPGDTLTGNTGLVAVMIADELGADLFSIQTQERYPDTYDETIAQGQQEQQEGARPALRSQVEDMDSYDVIFLGYPNWWGDMPMAVYSFLDEYDLSGKQVIPFVTSGGSGFSNTVAAIAQLEPQQAQIIEGLALSDSEAPQAQARVQEWLGTLELSAG</sequence>
<dbReference type="GO" id="GO:0016651">
    <property type="term" value="F:oxidoreductase activity, acting on NAD(P)H"/>
    <property type="evidence" value="ECO:0007669"/>
    <property type="project" value="UniProtKB-ARBA"/>
</dbReference>
<feature type="region of interest" description="Disordered" evidence="1">
    <location>
        <begin position="1"/>
        <end position="32"/>
    </location>
</feature>
<evidence type="ECO:0000313" key="3">
    <source>
        <dbReference type="EMBL" id="HJC35918.1"/>
    </source>
</evidence>
<reference evidence="3" key="1">
    <citation type="journal article" date="2021" name="PeerJ">
        <title>Extensive microbial diversity within the chicken gut microbiome revealed by metagenomics and culture.</title>
        <authorList>
            <person name="Gilroy R."/>
            <person name="Ravi A."/>
            <person name="Getino M."/>
            <person name="Pursley I."/>
            <person name="Horton D.L."/>
            <person name="Alikhan N.F."/>
            <person name="Baker D."/>
            <person name="Gharbi K."/>
            <person name="Hall N."/>
            <person name="Watson M."/>
            <person name="Adriaenssens E.M."/>
            <person name="Foster-Nyarko E."/>
            <person name="Jarju S."/>
            <person name="Secka A."/>
            <person name="Antonio M."/>
            <person name="Oren A."/>
            <person name="Chaudhuri R.R."/>
            <person name="La Ragione R."/>
            <person name="Hildebrand F."/>
            <person name="Pallen M.J."/>
        </authorList>
    </citation>
    <scope>NUCLEOTIDE SEQUENCE</scope>
    <source>
        <strain evidence="3">CHK187-11901</strain>
    </source>
</reference>
<dbReference type="GO" id="GO:0010181">
    <property type="term" value="F:FMN binding"/>
    <property type="evidence" value="ECO:0007669"/>
    <property type="project" value="InterPro"/>
</dbReference>
<dbReference type="EMBL" id="DWWM01000010">
    <property type="protein sequence ID" value="HJC35918.1"/>
    <property type="molecule type" value="Genomic_DNA"/>
</dbReference>
<dbReference type="InterPro" id="IPR008254">
    <property type="entry name" value="Flavodoxin/NO_synth"/>
</dbReference>
<name>A0A9D2NR72_9FIRM</name>
<dbReference type="InterPro" id="IPR029039">
    <property type="entry name" value="Flavoprotein-like_sf"/>
</dbReference>
<evidence type="ECO:0000313" key="4">
    <source>
        <dbReference type="Proteomes" id="UP000823896"/>
    </source>
</evidence>
<gene>
    <name evidence="3" type="ORF">H9702_02155</name>
</gene>
<proteinExistence type="predicted"/>
<dbReference type="AlphaFoldDB" id="A0A9D2NR72"/>
<evidence type="ECO:0000256" key="1">
    <source>
        <dbReference type="SAM" id="MobiDB-lite"/>
    </source>
</evidence>
<organism evidence="3 4">
    <name type="scientific">Candidatus Merdibacter merdavium</name>
    <dbReference type="NCBI Taxonomy" id="2838692"/>
    <lineage>
        <taxon>Bacteria</taxon>
        <taxon>Bacillati</taxon>
        <taxon>Bacillota</taxon>
        <taxon>Erysipelotrichia</taxon>
        <taxon>Erysipelotrichales</taxon>
        <taxon>Erysipelotrichaceae</taxon>
        <taxon>Merdibacter</taxon>
    </lineage>
</organism>